<comment type="caution">
    <text evidence="2">The sequence shown here is derived from an EMBL/GenBank/DDBJ whole genome shotgun (WGS) entry which is preliminary data.</text>
</comment>
<accession>R4Z3W2</accession>
<dbReference type="PANTHER" id="PTHR12993">
    <property type="entry name" value="N-ACETYLGLUCOSAMINYL-PHOSPHATIDYLINOSITOL DE-N-ACETYLASE-RELATED"/>
    <property type="match status" value="1"/>
</dbReference>
<dbReference type="AlphaFoldDB" id="R4Z3W2"/>
<reference evidence="2 3" key="1">
    <citation type="journal article" date="2013" name="ISME J.">
        <title>Metabolic model for the filamentous 'Candidatus Microthrix parvicella' based on genomic and metagenomic analyses.</title>
        <authorList>
            <person name="Jon McIlroy S."/>
            <person name="Kristiansen R."/>
            <person name="Albertsen M."/>
            <person name="Michael Karst S."/>
            <person name="Rossetti S."/>
            <person name="Lund Nielsen J."/>
            <person name="Tandoi V."/>
            <person name="James Seviour R."/>
            <person name="Nielsen P.H."/>
        </authorList>
    </citation>
    <scope>NUCLEOTIDE SEQUENCE [LARGE SCALE GENOMIC DNA]</scope>
    <source>
        <strain evidence="2 3">RN1</strain>
    </source>
</reference>
<dbReference type="Proteomes" id="UP000018291">
    <property type="component" value="Unassembled WGS sequence"/>
</dbReference>
<gene>
    <name evidence="2" type="ORF">BN381_80154</name>
</gene>
<dbReference type="HOGENOM" id="CLU_049311_3_2_11"/>
<dbReference type="InterPro" id="IPR024078">
    <property type="entry name" value="LmbE-like_dom_sf"/>
</dbReference>
<protein>
    <submittedName>
        <fullName evidence="2">Putative LmbE family protein</fullName>
    </submittedName>
</protein>
<dbReference type="SUPFAM" id="SSF102588">
    <property type="entry name" value="LmbE-like"/>
    <property type="match status" value="1"/>
</dbReference>
<feature type="region of interest" description="Disordered" evidence="1">
    <location>
        <begin position="1"/>
        <end position="30"/>
    </location>
</feature>
<organism evidence="2 3">
    <name type="scientific">Candidatus Neomicrothrix parvicella RN1</name>
    <dbReference type="NCBI Taxonomy" id="1229780"/>
    <lineage>
        <taxon>Bacteria</taxon>
        <taxon>Bacillati</taxon>
        <taxon>Actinomycetota</taxon>
        <taxon>Acidimicrobiia</taxon>
        <taxon>Acidimicrobiales</taxon>
        <taxon>Microthrixaceae</taxon>
        <taxon>Candidatus Neomicrothrix</taxon>
    </lineage>
</organism>
<dbReference type="GO" id="GO:0016137">
    <property type="term" value="P:glycoside metabolic process"/>
    <property type="evidence" value="ECO:0007669"/>
    <property type="project" value="UniProtKB-ARBA"/>
</dbReference>
<keyword evidence="3" id="KW-1185">Reference proteome</keyword>
<evidence type="ECO:0000313" key="3">
    <source>
        <dbReference type="Proteomes" id="UP000018291"/>
    </source>
</evidence>
<dbReference type="RefSeq" id="WP_012230514.1">
    <property type="nucleotide sequence ID" value="NZ_HG422565.1"/>
</dbReference>
<name>R4Z3W2_9ACTN</name>
<dbReference type="Pfam" id="PF02585">
    <property type="entry name" value="PIG-L"/>
    <property type="match status" value="1"/>
</dbReference>
<dbReference type="EMBL" id="CANL01000078">
    <property type="protein sequence ID" value="CCM65624.1"/>
    <property type="molecule type" value="Genomic_DNA"/>
</dbReference>
<evidence type="ECO:0000256" key="1">
    <source>
        <dbReference type="SAM" id="MobiDB-lite"/>
    </source>
</evidence>
<dbReference type="GO" id="GO:0016811">
    <property type="term" value="F:hydrolase activity, acting on carbon-nitrogen (but not peptide) bonds, in linear amides"/>
    <property type="evidence" value="ECO:0007669"/>
    <property type="project" value="TreeGrafter"/>
</dbReference>
<dbReference type="eggNOG" id="COG2120">
    <property type="taxonomic scope" value="Bacteria"/>
</dbReference>
<dbReference type="Gene3D" id="3.40.50.10320">
    <property type="entry name" value="LmbE-like"/>
    <property type="match status" value="1"/>
</dbReference>
<dbReference type="InterPro" id="IPR003737">
    <property type="entry name" value="GlcNAc_PI_deacetylase-related"/>
</dbReference>
<dbReference type="PANTHER" id="PTHR12993:SF28">
    <property type="entry name" value="LMBE FAMILY PROTEIN"/>
    <property type="match status" value="1"/>
</dbReference>
<evidence type="ECO:0000313" key="2">
    <source>
        <dbReference type="EMBL" id="CCM65624.1"/>
    </source>
</evidence>
<sequence>MSHSDLPPHARPPAAQRLDPQPGSANMGLPPPAVALAIGAHPDDVEFGCGATLARWAAQGTRIHHLICTDGSKGTWDVDADLTALVARRRDEQRAASRALGGSGEVTFLNRIDGELDNDPNTLAEVVSAIRTVKPDVVLGHDPWKRYRLHPDHRAAGWLTIDGIVAARDPHFLPHLRLEHHRPEALLLFEADEVDHLEPADEAALQARIAALEAHRSQFETTHHHRVGGAKSGLDERSLHTQFVLRERRLLAEAALPFDAELGEAFKLMNDL</sequence>
<proteinExistence type="predicted"/>
<dbReference type="STRING" id="1229780.BN381_80154"/>